<dbReference type="InterPro" id="IPR003598">
    <property type="entry name" value="Ig_sub2"/>
</dbReference>
<dbReference type="PANTHER" id="PTHR45080">
    <property type="entry name" value="CONTACTIN 5"/>
    <property type="match status" value="1"/>
</dbReference>
<dbReference type="GO" id="GO:0005524">
    <property type="term" value="F:ATP binding"/>
    <property type="evidence" value="ECO:0007669"/>
    <property type="project" value="UniProtKB-KW"/>
</dbReference>
<dbReference type="PANTHER" id="PTHR45080:SF8">
    <property type="entry name" value="IG-LIKE DOMAIN-CONTAINING PROTEIN"/>
    <property type="match status" value="1"/>
</dbReference>
<keyword evidence="9" id="KW-0418">Kinase</keyword>
<evidence type="ECO:0000256" key="14">
    <source>
        <dbReference type="ARBA" id="ARBA00023157"/>
    </source>
</evidence>
<keyword evidence="5" id="KW-0812">Transmembrane</keyword>
<dbReference type="FunFam" id="2.60.40.10:FF:000016">
    <property type="entry name" value="Fibroblast growth factor receptor"/>
    <property type="match status" value="1"/>
</dbReference>
<dbReference type="GO" id="GO:0043025">
    <property type="term" value="C:neuronal cell body"/>
    <property type="evidence" value="ECO:0007669"/>
    <property type="project" value="TreeGrafter"/>
</dbReference>
<dbReference type="PROSITE" id="PS50835">
    <property type="entry name" value="IG_LIKE"/>
    <property type="match status" value="2"/>
</dbReference>
<keyword evidence="8" id="KW-0547">Nucleotide-binding</keyword>
<dbReference type="FunFam" id="2.60.40.10:FF:000020">
    <property type="entry name" value="Fibroblast growth factor receptor"/>
    <property type="match status" value="1"/>
</dbReference>
<reference evidence="22" key="1">
    <citation type="submission" date="2025-04" db="UniProtKB">
        <authorList>
            <consortium name="RefSeq"/>
        </authorList>
    </citation>
    <scope>IDENTIFICATION</scope>
    <source>
        <tissue evidence="22">Whole insect</tissue>
    </source>
</reference>
<evidence type="ECO:0000256" key="4">
    <source>
        <dbReference type="ARBA" id="ARBA00022679"/>
    </source>
</evidence>
<keyword evidence="15" id="KW-0675">Receptor</keyword>
<evidence type="ECO:0000256" key="12">
    <source>
        <dbReference type="ARBA" id="ARBA00023136"/>
    </source>
</evidence>
<dbReference type="Proteomes" id="UP001652700">
    <property type="component" value="Unplaced"/>
</dbReference>
<feature type="signal peptide" evidence="18">
    <location>
        <begin position="1"/>
        <end position="19"/>
    </location>
</feature>
<accession>A0A6P7G8K3</accession>
<dbReference type="Gene3D" id="2.60.40.10">
    <property type="entry name" value="Immunoglobulins"/>
    <property type="match status" value="2"/>
</dbReference>
<evidence type="ECO:0000313" key="21">
    <source>
        <dbReference type="Proteomes" id="UP001652700"/>
    </source>
</evidence>
<evidence type="ECO:0000256" key="2">
    <source>
        <dbReference type="ARBA" id="ARBA00011902"/>
    </source>
</evidence>
<dbReference type="Pfam" id="PF07679">
    <property type="entry name" value="I-set"/>
    <property type="match status" value="1"/>
</dbReference>
<dbReference type="OrthoDB" id="5984265at2759"/>
<dbReference type="SMART" id="SM00408">
    <property type="entry name" value="IGc2"/>
    <property type="match status" value="2"/>
</dbReference>
<keyword evidence="14" id="KW-1015">Disulfide bond</keyword>
<evidence type="ECO:0000256" key="3">
    <source>
        <dbReference type="ARBA" id="ARBA00022553"/>
    </source>
</evidence>
<keyword evidence="21" id="KW-1185">Reference proteome</keyword>
<keyword evidence="7" id="KW-0677">Repeat</keyword>
<reference evidence="20" key="2">
    <citation type="submission" date="2025-05" db="UniProtKB">
        <authorList>
            <consortium name="EnsemblMetazoa"/>
        </authorList>
    </citation>
    <scope>IDENTIFICATION</scope>
</reference>
<dbReference type="KEGG" id="dvv:114335180"/>
<keyword evidence="17" id="KW-0393">Immunoglobulin domain</keyword>
<dbReference type="GO" id="GO:0004714">
    <property type="term" value="F:transmembrane receptor protein tyrosine kinase activity"/>
    <property type="evidence" value="ECO:0007669"/>
    <property type="project" value="UniProtKB-EC"/>
</dbReference>
<evidence type="ECO:0000313" key="22">
    <source>
        <dbReference type="RefSeq" id="XP_028141168.1"/>
    </source>
</evidence>
<feature type="chain" id="PRO_5027833214" description="receptor protein-tyrosine kinase" evidence="18">
    <location>
        <begin position="20"/>
        <end position="232"/>
    </location>
</feature>
<keyword evidence="6 18" id="KW-0732">Signal</keyword>
<dbReference type="GO" id="GO:0008046">
    <property type="term" value="F:axon guidance receptor activity"/>
    <property type="evidence" value="ECO:0007669"/>
    <property type="project" value="TreeGrafter"/>
</dbReference>
<dbReference type="InterPro" id="IPR050958">
    <property type="entry name" value="Cell_Adh-Cytoskel_Orgn"/>
</dbReference>
<name>A0A6P7G8K3_DIAVI</name>
<dbReference type="InterPro" id="IPR013098">
    <property type="entry name" value="Ig_I-set"/>
</dbReference>
<dbReference type="AlphaFoldDB" id="A0A6P7G8K3"/>
<comment type="subcellular location">
    <subcellularLocation>
        <location evidence="1">Membrane</location>
        <topology evidence="1">Single-pass membrane protein</topology>
    </subcellularLocation>
</comment>
<organism evidence="22">
    <name type="scientific">Diabrotica virgifera virgifera</name>
    <name type="common">western corn rootworm</name>
    <dbReference type="NCBI Taxonomy" id="50390"/>
    <lineage>
        <taxon>Eukaryota</taxon>
        <taxon>Metazoa</taxon>
        <taxon>Ecdysozoa</taxon>
        <taxon>Arthropoda</taxon>
        <taxon>Hexapoda</taxon>
        <taxon>Insecta</taxon>
        <taxon>Pterygota</taxon>
        <taxon>Neoptera</taxon>
        <taxon>Endopterygota</taxon>
        <taxon>Coleoptera</taxon>
        <taxon>Polyphaga</taxon>
        <taxon>Cucujiformia</taxon>
        <taxon>Chrysomeloidea</taxon>
        <taxon>Chrysomelidae</taxon>
        <taxon>Galerucinae</taxon>
        <taxon>Diabroticina</taxon>
        <taxon>Diabroticites</taxon>
        <taxon>Diabrotica</taxon>
    </lineage>
</organism>
<evidence type="ECO:0000256" key="5">
    <source>
        <dbReference type="ARBA" id="ARBA00022692"/>
    </source>
</evidence>
<dbReference type="InParanoid" id="A0A6P7G8K3"/>
<evidence type="ECO:0000256" key="18">
    <source>
        <dbReference type="SAM" id="SignalP"/>
    </source>
</evidence>
<dbReference type="RefSeq" id="XP_028141168.1">
    <property type="nucleotide sequence ID" value="XM_028285367.1"/>
</dbReference>
<evidence type="ECO:0000256" key="1">
    <source>
        <dbReference type="ARBA" id="ARBA00004167"/>
    </source>
</evidence>
<evidence type="ECO:0000256" key="15">
    <source>
        <dbReference type="ARBA" id="ARBA00023170"/>
    </source>
</evidence>
<evidence type="ECO:0000256" key="8">
    <source>
        <dbReference type="ARBA" id="ARBA00022741"/>
    </source>
</evidence>
<evidence type="ECO:0000256" key="7">
    <source>
        <dbReference type="ARBA" id="ARBA00022737"/>
    </source>
</evidence>
<feature type="domain" description="Ig-like" evidence="19">
    <location>
        <begin position="130"/>
        <end position="224"/>
    </location>
</feature>
<evidence type="ECO:0000256" key="17">
    <source>
        <dbReference type="ARBA" id="ARBA00023319"/>
    </source>
</evidence>
<feature type="domain" description="Ig-like" evidence="19">
    <location>
        <begin position="32"/>
        <end position="123"/>
    </location>
</feature>
<dbReference type="GO" id="GO:0030424">
    <property type="term" value="C:axon"/>
    <property type="evidence" value="ECO:0007669"/>
    <property type="project" value="TreeGrafter"/>
</dbReference>
<dbReference type="SMART" id="SM00409">
    <property type="entry name" value="IG"/>
    <property type="match status" value="2"/>
</dbReference>
<dbReference type="GO" id="GO:0050808">
    <property type="term" value="P:synapse organization"/>
    <property type="evidence" value="ECO:0007669"/>
    <property type="project" value="TreeGrafter"/>
</dbReference>
<keyword evidence="4" id="KW-0808">Transferase</keyword>
<evidence type="ECO:0000256" key="13">
    <source>
        <dbReference type="ARBA" id="ARBA00023137"/>
    </source>
</evidence>
<dbReference type="Pfam" id="PF13927">
    <property type="entry name" value="Ig_3"/>
    <property type="match status" value="1"/>
</dbReference>
<keyword evidence="3" id="KW-0597">Phosphoprotein</keyword>
<gene>
    <name evidence="22" type="primary">LOC114335180</name>
</gene>
<dbReference type="InterPro" id="IPR007110">
    <property type="entry name" value="Ig-like_dom"/>
</dbReference>
<evidence type="ECO:0000256" key="16">
    <source>
        <dbReference type="ARBA" id="ARBA00023180"/>
    </source>
</evidence>
<dbReference type="SUPFAM" id="SSF48726">
    <property type="entry name" value="Immunoglobulin"/>
    <property type="match status" value="2"/>
</dbReference>
<dbReference type="EnsemblMetazoa" id="XM_028285367.2">
    <property type="protein sequence ID" value="XP_028141168.1"/>
    <property type="gene ID" value="LOC114335180"/>
</dbReference>
<dbReference type="EC" id="2.7.10.1" evidence="2"/>
<sequence length="232" mass="26711">MRAYASLLLCFLLVELVTSEITFIEGKFRRGPVFKHHRSHKKHIVKSSGSTLRLSCDASGTPTPNITWYKDGLSPLPRRLTPIKTYKWTLVLEDMEKEDAGKYTCKVCNEVGCKDLQFDVEVNEREQNKPRLVKELHNMTVEIGDRVQLKCEFDSETKPFIMWMKTSDSHCTFGEKEECDNVDMLQKSYDGRKNPEVYEISRVRRHDEGWYACIGSNTLGATVSKAYLKVTS</sequence>
<keyword evidence="10" id="KW-0067">ATP-binding</keyword>
<dbReference type="InterPro" id="IPR036179">
    <property type="entry name" value="Ig-like_dom_sf"/>
</dbReference>
<evidence type="ECO:0000256" key="6">
    <source>
        <dbReference type="ARBA" id="ARBA00022729"/>
    </source>
</evidence>
<proteinExistence type="predicted"/>
<keyword evidence="11" id="KW-1133">Transmembrane helix</keyword>
<evidence type="ECO:0000313" key="20">
    <source>
        <dbReference type="EnsemblMetazoa" id="XP_028141168.1"/>
    </source>
</evidence>
<dbReference type="GO" id="GO:0005886">
    <property type="term" value="C:plasma membrane"/>
    <property type="evidence" value="ECO:0007669"/>
    <property type="project" value="TreeGrafter"/>
</dbReference>
<evidence type="ECO:0000259" key="19">
    <source>
        <dbReference type="PROSITE" id="PS50835"/>
    </source>
</evidence>
<keyword evidence="16" id="KW-0325">Glycoprotein</keyword>
<evidence type="ECO:0000256" key="10">
    <source>
        <dbReference type="ARBA" id="ARBA00022840"/>
    </source>
</evidence>
<keyword evidence="13" id="KW-0829">Tyrosine-protein kinase</keyword>
<keyword evidence="12" id="KW-0472">Membrane</keyword>
<evidence type="ECO:0000256" key="11">
    <source>
        <dbReference type="ARBA" id="ARBA00022989"/>
    </source>
</evidence>
<protein>
    <recommendedName>
        <fullName evidence="2">receptor protein-tyrosine kinase</fullName>
        <ecNumber evidence="2">2.7.10.1</ecNumber>
    </recommendedName>
</protein>
<dbReference type="GeneID" id="114335180"/>
<dbReference type="GO" id="GO:0007156">
    <property type="term" value="P:homophilic cell adhesion via plasma membrane adhesion molecules"/>
    <property type="evidence" value="ECO:0007669"/>
    <property type="project" value="TreeGrafter"/>
</dbReference>
<evidence type="ECO:0000256" key="9">
    <source>
        <dbReference type="ARBA" id="ARBA00022777"/>
    </source>
</evidence>
<dbReference type="InterPro" id="IPR013783">
    <property type="entry name" value="Ig-like_fold"/>
</dbReference>
<dbReference type="InterPro" id="IPR003599">
    <property type="entry name" value="Ig_sub"/>
</dbReference>